<evidence type="ECO:0000256" key="3">
    <source>
        <dbReference type="ARBA" id="ARBA00023054"/>
    </source>
</evidence>
<keyword evidence="2 5" id="KW-0067">ATP-binding</keyword>
<feature type="region of interest" description="Disordered" evidence="7">
    <location>
        <begin position="547"/>
        <end position="569"/>
    </location>
</feature>
<evidence type="ECO:0000256" key="6">
    <source>
        <dbReference type="SAM" id="Coils"/>
    </source>
</evidence>
<keyword evidence="4 5" id="KW-0505">Motor protein</keyword>
<evidence type="ECO:0000256" key="5">
    <source>
        <dbReference type="PROSITE-ProRule" id="PRU00283"/>
    </source>
</evidence>
<feature type="compositionally biased region" description="Low complexity" evidence="7">
    <location>
        <begin position="548"/>
        <end position="566"/>
    </location>
</feature>
<feature type="compositionally biased region" description="Pro residues" evidence="7">
    <location>
        <begin position="844"/>
        <end position="854"/>
    </location>
</feature>
<dbReference type="Proteomes" id="UP001176521">
    <property type="component" value="Unassembled WGS sequence"/>
</dbReference>
<dbReference type="InterPro" id="IPR027417">
    <property type="entry name" value="P-loop_NTPase"/>
</dbReference>
<dbReference type="EMBL" id="JAPDMQ010000069">
    <property type="protein sequence ID" value="KAK0536911.1"/>
    <property type="molecule type" value="Genomic_DNA"/>
</dbReference>
<dbReference type="SUPFAM" id="SSF52540">
    <property type="entry name" value="P-loop containing nucleoside triphosphate hydrolases"/>
    <property type="match status" value="1"/>
</dbReference>
<comment type="similarity">
    <text evidence="5">Belongs to the TRAFAC class myosin-kinesin ATPase superfamily. Kinesin family.</text>
</comment>
<dbReference type="PANTHER" id="PTHR47968">
    <property type="entry name" value="CENTROMERE PROTEIN E"/>
    <property type="match status" value="1"/>
</dbReference>
<feature type="region of interest" description="Disordered" evidence="7">
    <location>
        <begin position="1338"/>
        <end position="1358"/>
    </location>
</feature>
<feature type="region of interest" description="Disordered" evidence="7">
    <location>
        <begin position="837"/>
        <end position="899"/>
    </location>
</feature>
<dbReference type="Pfam" id="PF00225">
    <property type="entry name" value="Kinesin"/>
    <property type="match status" value="1"/>
</dbReference>
<dbReference type="GO" id="GO:0008017">
    <property type="term" value="F:microtubule binding"/>
    <property type="evidence" value="ECO:0007669"/>
    <property type="project" value="InterPro"/>
</dbReference>
<feature type="compositionally biased region" description="Basic and acidic residues" evidence="7">
    <location>
        <begin position="731"/>
        <end position="743"/>
    </location>
</feature>
<feature type="region of interest" description="Disordered" evidence="7">
    <location>
        <begin position="794"/>
        <end position="819"/>
    </location>
</feature>
<sequence>MSADRSTSSINLGSGSGSGAQNFVVCVRVRGGANAAESAEQLAAGKGIWVLDEAANSISATETHPSRAKRGNGGAGADANATYAFKFDSVLPPTQTTADLFEAHIAPIVSAAVDGYNGTVFAYGQTGSGKTYTMSGTESEPGVIPRAISEVFRIIAEDNAREFLVRVSYLELYNEQLKDLLANRPTPASPIKGGRTHTSQAGGQLRIVEEKGRVAIAGLQEEIVTSTKDVLSLIEKGQASRHVGATDWNEHSSRSHCVLQVTIESRERDAGKAGKEVRLSQLNLIDLAGSERAASQVERRKEGAFINKSLLTLGTVISKLTESGADGAAASSTALSNHIPYRDSKLTRILQTSLGGNARVAVICTMSPLSEHAVESLSTLSFGKRCKMVVSHAKRGVIMDDKALLKRYREELDDLRKQLEGKEAAGLTPNTSFMDLQSEQEDQKKALAALGVQKAETEKEVEEMTLKRSELKSQISHLTRLILTGERIKTNTDGKSGEGTEGLLDVTQSPLRRKGRLTESFLPLGASPKIKEMVDVFGSTTRLPPLETASAVSASPSTGPSPSKSTNFRSSVVEGDLALLRRGLRDARDTHKSTETNQRATIASLEARNAALQAQISAQERELDEAEGAWLKIKTERDEYRDALEEALEQRDAFETAADTERLAKEQAQAELETEAARYEERLEEEATRFQTRLDEEIRLLQLVGRFRETSSADGSVTELKEEVERLSKAKTDAENELERVRQQTETTIADSERARRDAEQAAERYRAEATELGRLRGDLEEYRARTSALELELSQTRKRSGGGGSMGVGDASELQRRRAELEEKERNLVRREALLAQRERAPPASPRPLPIPGHPSVSPSKMMRPLPSPNPSATSIRTLSDPPPSSAQTSELQQKNAALTAQVRELEVKLAKAEEDARVAVMGTETERKSSPSPTIAEKMEKLVELQMQVDEQAAKIDSLTQELAEERSKKARPLPSIPAPGSPTRSPSKLSQDVTAAWSKASSEVGTSPSRFPQPLGFNRTRTLTALAQTSLERPIPIRPSSMSPSISSGGGFRLQRAGSMREWKKYDSNASLADQASGALKVGGAPGDPSALTIEDAVKAEREEITRLNAVISSQRVLMADLEGSVAKWKERLGAQQQIIDELVKHGEQDEKNRKRATLMSTPSSPLKRPSSLVGSPLPPTPSPLMAIPGLQLADSSNNPRPLPVPGQGPAPRDLPNPWMQSPSVASEYSTAMSSPVWGSALSRDGSIRSTAASMQENRPLGRQGSVKGLMIGQPYVGEYGVRHRTQSELGPAHSEGMGYGHAGYGSSQYGAKAKYDVMAAHTAGRPAPIPVPIPETANEASSSLSAPVGSPRKPRKTIEADMAMLQGMPSVERSKSKLLNSPAGGGAEGGRPPRSRTASKEIQALLNANGKRAASEWYI</sequence>
<keyword evidence="1 5" id="KW-0547">Nucleotide-binding</keyword>
<dbReference type="GO" id="GO:0003777">
    <property type="term" value="F:microtubule motor activity"/>
    <property type="evidence" value="ECO:0007669"/>
    <property type="project" value="InterPro"/>
</dbReference>
<gene>
    <name evidence="9" type="primary">KIP2_2</name>
    <name evidence="9" type="ORF">OC842_001821</name>
</gene>
<dbReference type="PROSITE" id="PS50067">
    <property type="entry name" value="KINESIN_MOTOR_2"/>
    <property type="match status" value="1"/>
</dbReference>
<reference evidence="9" key="1">
    <citation type="journal article" date="2023" name="PhytoFront">
        <title>Draft Genome Resources of Seven Strains of Tilletia horrida, Causal Agent of Kernel Smut of Rice.</title>
        <authorList>
            <person name="Khanal S."/>
            <person name="Antony Babu S."/>
            <person name="Zhou X.G."/>
        </authorList>
    </citation>
    <scope>NUCLEOTIDE SEQUENCE</scope>
    <source>
        <strain evidence="9">TX3</strain>
    </source>
</reference>
<feature type="region of interest" description="Disordered" evidence="7">
    <location>
        <begin position="731"/>
        <end position="756"/>
    </location>
</feature>
<evidence type="ECO:0000256" key="1">
    <source>
        <dbReference type="ARBA" id="ARBA00022741"/>
    </source>
</evidence>
<dbReference type="GO" id="GO:0007018">
    <property type="term" value="P:microtubule-based movement"/>
    <property type="evidence" value="ECO:0007669"/>
    <property type="project" value="InterPro"/>
</dbReference>
<name>A0AAN6GEC0_9BASI</name>
<feature type="coiled-coil region" evidence="6">
    <location>
        <begin position="398"/>
        <end position="481"/>
    </location>
</feature>
<evidence type="ECO:0000256" key="2">
    <source>
        <dbReference type="ARBA" id="ARBA00022840"/>
    </source>
</evidence>
<protein>
    <submittedName>
        <fullName evidence="9">Kinesin-like protein kip2</fullName>
    </submittedName>
</protein>
<organism evidence="9 10">
    <name type="scientific">Tilletia horrida</name>
    <dbReference type="NCBI Taxonomy" id="155126"/>
    <lineage>
        <taxon>Eukaryota</taxon>
        <taxon>Fungi</taxon>
        <taxon>Dikarya</taxon>
        <taxon>Basidiomycota</taxon>
        <taxon>Ustilaginomycotina</taxon>
        <taxon>Exobasidiomycetes</taxon>
        <taxon>Tilletiales</taxon>
        <taxon>Tilletiaceae</taxon>
        <taxon>Tilletia</taxon>
    </lineage>
</organism>
<dbReference type="InterPro" id="IPR027640">
    <property type="entry name" value="Kinesin-like_fam"/>
</dbReference>
<keyword evidence="3 6" id="KW-0175">Coiled coil</keyword>
<feature type="domain" description="Kinesin motor" evidence="8">
    <location>
        <begin position="22"/>
        <end position="389"/>
    </location>
</feature>
<evidence type="ECO:0000313" key="9">
    <source>
        <dbReference type="EMBL" id="KAK0536911.1"/>
    </source>
</evidence>
<evidence type="ECO:0000256" key="4">
    <source>
        <dbReference type="ARBA" id="ARBA00023175"/>
    </source>
</evidence>
<dbReference type="Gene3D" id="3.40.850.10">
    <property type="entry name" value="Kinesin motor domain"/>
    <property type="match status" value="1"/>
</dbReference>
<dbReference type="PANTHER" id="PTHR47968:SF75">
    <property type="entry name" value="CENTROMERE-ASSOCIATED PROTEIN E"/>
    <property type="match status" value="1"/>
</dbReference>
<feature type="region of interest" description="Disordered" evidence="7">
    <location>
        <begin position="1148"/>
        <end position="1226"/>
    </location>
</feature>
<feature type="binding site" evidence="5">
    <location>
        <begin position="124"/>
        <end position="131"/>
    </location>
    <ligand>
        <name>ATP</name>
        <dbReference type="ChEBI" id="CHEBI:30616"/>
    </ligand>
</feature>
<feature type="compositionally biased region" description="Polar residues" evidence="7">
    <location>
        <begin position="887"/>
        <end position="899"/>
    </location>
</feature>
<comment type="caution">
    <text evidence="9">The sequence shown here is derived from an EMBL/GenBank/DDBJ whole genome shotgun (WGS) entry which is preliminary data.</text>
</comment>
<dbReference type="PROSITE" id="PS00411">
    <property type="entry name" value="KINESIN_MOTOR_1"/>
    <property type="match status" value="1"/>
</dbReference>
<feature type="compositionally biased region" description="Polar residues" evidence="7">
    <location>
        <begin position="985"/>
        <end position="1013"/>
    </location>
</feature>
<dbReference type="InterPro" id="IPR036961">
    <property type="entry name" value="Kinesin_motor_dom_sf"/>
</dbReference>
<feature type="region of interest" description="Disordered" evidence="7">
    <location>
        <begin position="1374"/>
        <end position="1403"/>
    </location>
</feature>
<dbReference type="InterPro" id="IPR019821">
    <property type="entry name" value="Kinesin_motor_CS"/>
</dbReference>
<evidence type="ECO:0000259" key="8">
    <source>
        <dbReference type="PROSITE" id="PS50067"/>
    </source>
</evidence>
<evidence type="ECO:0000313" key="10">
    <source>
        <dbReference type="Proteomes" id="UP001176521"/>
    </source>
</evidence>
<dbReference type="GO" id="GO:0005524">
    <property type="term" value="F:ATP binding"/>
    <property type="evidence" value="ECO:0007669"/>
    <property type="project" value="UniProtKB-UniRule"/>
</dbReference>
<evidence type="ECO:0000256" key="7">
    <source>
        <dbReference type="SAM" id="MobiDB-lite"/>
    </source>
</evidence>
<keyword evidence="10" id="KW-1185">Reference proteome</keyword>
<proteinExistence type="inferred from homology"/>
<dbReference type="PRINTS" id="PR00380">
    <property type="entry name" value="KINESINHEAVY"/>
</dbReference>
<feature type="region of interest" description="Disordered" evidence="7">
    <location>
        <begin position="964"/>
        <end position="1019"/>
    </location>
</feature>
<accession>A0AAN6GEC0</accession>
<dbReference type="SMART" id="SM00129">
    <property type="entry name" value="KISc"/>
    <property type="match status" value="1"/>
</dbReference>
<dbReference type="InterPro" id="IPR001752">
    <property type="entry name" value="Kinesin_motor_dom"/>
</dbReference>
<feature type="compositionally biased region" description="Pro residues" evidence="7">
    <location>
        <begin position="1204"/>
        <end position="1218"/>
    </location>
</feature>